<feature type="signal peptide" evidence="1">
    <location>
        <begin position="1"/>
        <end position="19"/>
    </location>
</feature>
<proteinExistence type="predicted"/>
<keyword evidence="1" id="KW-0732">Signal</keyword>
<dbReference type="AlphaFoldDB" id="A0A6J8EVC4"/>
<sequence>MLCKIFQLALMALFAVSSGGKVLASGDYKITEDIDETKQIMNLTSSNEDHHQNNSLNIIDEKGNIILECNQVQRTCLRNVFNIYSPAGFNLGSLRKDLENIAFLQKTLILCAAISCCEQEYKVQKCDIYDICSTSRYCLCCQFDVYEIKTWGDTPRNSELDVIVLGFVDENQQVVIIPLEGSVECNISGQSFTYGEHAEEWLGQEITFLLKNAHKKMQNNAQPDKPVTVKLPLHSLTVSVDDCIIISSHKDIPETENDWEICSTNINITRNTVSFCAEHFTWIAVGSKKNFQNSAKSATLAVLQYRPTEIFAGLKKETDNKLTLIVEIALKHFGIKRRKYWRQKGFRLQTEEYRDGIVQDGEKLKITLEGNFQIDIIRSSKEHIIFNHNKKRNYRTFYIVSDQQEPPIGTIPVLRKSSLFRLGQQLSEDECYKLGVKFNISGE</sequence>
<evidence type="ECO:0000313" key="3">
    <source>
        <dbReference type="Proteomes" id="UP000507470"/>
    </source>
</evidence>
<evidence type="ECO:0000256" key="1">
    <source>
        <dbReference type="SAM" id="SignalP"/>
    </source>
</evidence>
<protein>
    <submittedName>
        <fullName evidence="2">Uncharacterized protein</fullName>
    </submittedName>
</protein>
<name>A0A6J8EVC4_MYTCO</name>
<organism evidence="2 3">
    <name type="scientific">Mytilus coruscus</name>
    <name type="common">Sea mussel</name>
    <dbReference type="NCBI Taxonomy" id="42192"/>
    <lineage>
        <taxon>Eukaryota</taxon>
        <taxon>Metazoa</taxon>
        <taxon>Spiralia</taxon>
        <taxon>Lophotrochozoa</taxon>
        <taxon>Mollusca</taxon>
        <taxon>Bivalvia</taxon>
        <taxon>Autobranchia</taxon>
        <taxon>Pteriomorphia</taxon>
        <taxon>Mytilida</taxon>
        <taxon>Mytiloidea</taxon>
        <taxon>Mytilidae</taxon>
        <taxon>Mytilinae</taxon>
        <taxon>Mytilus</taxon>
    </lineage>
</organism>
<dbReference type="Proteomes" id="UP000507470">
    <property type="component" value="Unassembled WGS sequence"/>
</dbReference>
<gene>
    <name evidence="2" type="ORF">MCOR_56375</name>
</gene>
<keyword evidence="3" id="KW-1185">Reference proteome</keyword>
<accession>A0A6J8EVC4</accession>
<evidence type="ECO:0000313" key="2">
    <source>
        <dbReference type="EMBL" id="CAC5424474.1"/>
    </source>
</evidence>
<reference evidence="2 3" key="1">
    <citation type="submission" date="2020-06" db="EMBL/GenBank/DDBJ databases">
        <authorList>
            <person name="Li R."/>
            <person name="Bekaert M."/>
        </authorList>
    </citation>
    <scope>NUCLEOTIDE SEQUENCE [LARGE SCALE GENOMIC DNA]</scope>
    <source>
        <strain evidence="3">wild</strain>
    </source>
</reference>
<feature type="chain" id="PRO_5027057797" evidence="1">
    <location>
        <begin position="20"/>
        <end position="443"/>
    </location>
</feature>
<dbReference type="EMBL" id="CACVKT020010037">
    <property type="protein sequence ID" value="CAC5424474.1"/>
    <property type="molecule type" value="Genomic_DNA"/>
</dbReference>